<protein>
    <recommendedName>
        <fullName evidence="3">Endonuclease NucS</fullName>
    </recommendedName>
</protein>
<dbReference type="GO" id="GO:0003676">
    <property type="term" value="F:nucleic acid binding"/>
    <property type="evidence" value="ECO:0007669"/>
    <property type="project" value="InterPro"/>
</dbReference>
<gene>
    <name evidence="1" type="ORF">MBHS_00939</name>
</gene>
<reference evidence="1 2" key="1">
    <citation type="submission" date="2016-10" db="EMBL/GenBank/DDBJ databases">
        <authorList>
            <person name="de Groot N.N."/>
        </authorList>
    </citation>
    <scope>NUCLEOTIDE SEQUENCE [LARGE SCALE GENOMIC DNA]</scope>
    <source>
        <strain evidence="1">MBHS1</strain>
    </source>
</reference>
<organism evidence="1 2">
    <name type="scientific">Candidatus Venteria ishoeyi</name>
    <dbReference type="NCBI Taxonomy" id="1899563"/>
    <lineage>
        <taxon>Bacteria</taxon>
        <taxon>Pseudomonadati</taxon>
        <taxon>Pseudomonadota</taxon>
        <taxon>Gammaproteobacteria</taxon>
        <taxon>Thiotrichales</taxon>
        <taxon>Thiotrichaceae</taxon>
        <taxon>Venteria</taxon>
    </lineage>
</organism>
<name>A0A1H6F7Q5_9GAMM</name>
<evidence type="ECO:0000313" key="1">
    <source>
        <dbReference type="EMBL" id="SEH05086.1"/>
    </source>
</evidence>
<sequence length="255" mass="28541">MVTVVEGVLCLLLSAIIHTLKIGVILQARAGIAAEYVTTNGRIDTLAVDYTGTPVIIEYKHKKDSNIITQGLSYLRWLQVQKIEFFEMLLIKSLGQEVATKIIVDWKNPRLVCIAESYNAFDIGAIEAIQQTRIELFKYQYYDKDIFTLEPLSVSKKKAKSSSVVTMKKIVKSKISNMGYAVTAKDGDGYKGMDKAGMIVVGDTVSWKEKFRYLMVLKNITATKAANVMSAPASYITKHGKVIQQEINNGEWDDR</sequence>
<evidence type="ECO:0008006" key="3">
    <source>
        <dbReference type="Google" id="ProtNLM"/>
    </source>
</evidence>
<dbReference type="Proteomes" id="UP000236724">
    <property type="component" value="Unassembled WGS sequence"/>
</dbReference>
<dbReference type="Gene3D" id="3.40.1350.10">
    <property type="match status" value="1"/>
</dbReference>
<dbReference type="EMBL" id="FMSV02000154">
    <property type="protein sequence ID" value="SEH05086.1"/>
    <property type="molecule type" value="Genomic_DNA"/>
</dbReference>
<dbReference type="AlphaFoldDB" id="A0A1H6F7Q5"/>
<dbReference type="InterPro" id="IPR011856">
    <property type="entry name" value="tRNA_endonuc-like_dom_sf"/>
</dbReference>
<proteinExistence type="predicted"/>
<evidence type="ECO:0000313" key="2">
    <source>
        <dbReference type="Proteomes" id="UP000236724"/>
    </source>
</evidence>
<accession>A0A1H6F7Q5</accession>
<keyword evidence="2" id="KW-1185">Reference proteome</keyword>